<dbReference type="Pfam" id="PF01855">
    <property type="entry name" value="POR_N"/>
    <property type="match status" value="1"/>
</dbReference>
<dbReference type="Pfam" id="PF17147">
    <property type="entry name" value="PFOR_II"/>
    <property type="match status" value="1"/>
</dbReference>
<comment type="caution">
    <text evidence="4">The sequence shown here is derived from an EMBL/GenBank/DDBJ whole genome shotgun (WGS) entry which is preliminary data.</text>
</comment>
<dbReference type="InterPro" id="IPR002880">
    <property type="entry name" value="Pyrv_Fd/Flavodoxin_OxRdtase_N"/>
</dbReference>
<dbReference type="CDD" id="cd07034">
    <property type="entry name" value="TPP_PYR_PFOR_IOR-alpha_like"/>
    <property type="match status" value="1"/>
</dbReference>
<evidence type="ECO:0000259" key="3">
    <source>
        <dbReference type="Pfam" id="PF17147"/>
    </source>
</evidence>
<dbReference type="PANTHER" id="PTHR32154">
    <property type="entry name" value="PYRUVATE-FLAVODOXIN OXIDOREDUCTASE-RELATED"/>
    <property type="match status" value="1"/>
</dbReference>
<dbReference type="EMBL" id="JAQIBD010000002">
    <property type="protein sequence ID" value="MDM5272121.1"/>
    <property type="molecule type" value="Genomic_DNA"/>
</dbReference>
<dbReference type="NCBIfam" id="NF007206">
    <property type="entry name" value="PRK09627.1"/>
    <property type="match status" value="1"/>
</dbReference>
<dbReference type="InterPro" id="IPR050722">
    <property type="entry name" value="Pyruvate:ferred/Flavod_OxRd"/>
</dbReference>
<dbReference type="SUPFAM" id="SSF52922">
    <property type="entry name" value="TK C-terminal domain-like"/>
    <property type="match status" value="1"/>
</dbReference>
<evidence type="ECO:0000256" key="1">
    <source>
        <dbReference type="ARBA" id="ARBA00023002"/>
    </source>
</evidence>
<dbReference type="InterPro" id="IPR029061">
    <property type="entry name" value="THDP-binding"/>
</dbReference>
<accession>A0ABT7R0U8</accession>
<sequence>MAELREIISTGNDLAAIAAVDAGCRFFGGYPITPSSEVMHTISDLLPAVGGTAIQMEDEIAGVAAAIGAGMSGVRTLTATSGPGISLKAENLGLAQMAEVPLVVVNVMRGGPSTGLPTRVSQGDVAQAKNPSHGDYKSITVCAGNLAECYTETVRAFNLADRFMQPVFVLLDETLGHMHGKAMIPTVEEVQAGIKPRKTFDGAPEDYRPYDVAQDEPAVLNPMFQGYRYHYTGLHHDAMGFPTEEIETCRKLIDRLFRKVEEHTDEIESNEEYMLDDAEILLIGYGSASLAIKEAVSVLRAEGVKVGMFRPITLWPSPEQTMYELGQKFDKVLSVELNQGQYLEEIQRAMGRKDIQKLTKTNGRPFSPADIIEKVKEVF</sequence>
<evidence type="ECO:0000259" key="2">
    <source>
        <dbReference type="Pfam" id="PF01855"/>
    </source>
</evidence>
<dbReference type="NCBIfam" id="NF006412">
    <property type="entry name" value="PRK08659.1"/>
    <property type="match status" value="1"/>
</dbReference>
<dbReference type="SUPFAM" id="SSF52518">
    <property type="entry name" value="Thiamin diphosphate-binding fold (THDP-binding)"/>
    <property type="match status" value="1"/>
</dbReference>
<dbReference type="PANTHER" id="PTHR32154:SF14">
    <property type="entry name" value="2-OXOGLUTARATE SYNTHASE SUBUNIT KORA"/>
    <property type="match status" value="1"/>
</dbReference>
<keyword evidence="5" id="KW-1185">Reference proteome</keyword>
<evidence type="ECO:0000313" key="4">
    <source>
        <dbReference type="EMBL" id="MDM5272121.1"/>
    </source>
</evidence>
<feature type="domain" description="Pyruvate:ferredoxin oxidoreductase core" evidence="3">
    <location>
        <begin position="278"/>
        <end position="371"/>
    </location>
</feature>
<dbReference type="Gene3D" id="3.40.50.920">
    <property type="match status" value="1"/>
</dbReference>
<reference evidence="4" key="1">
    <citation type="submission" date="2023-01" db="EMBL/GenBank/DDBJ databases">
        <title>Sulfurovum sp. zt1-1 genome assembly.</title>
        <authorList>
            <person name="Wang J."/>
        </authorList>
    </citation>
    <scope>NUCLEOTIDE SEQUENCE</scope>
    <source>
        <strain evidence="4">Zt1-1</strain>
    </source>
</reference>
<evidence type="ECO:0000313" key="5">
    <source>
        <dbReference type="Proteomes" id="UP001169069"/>
    </source>
</evidence>
<gene>
    <name evidence="4" type="ORF">PGH07_08010</name>
</gene>
<dbReference type="Proteomes" id="UP001169069">
    <property type="component" value="Unassembled WGS sequence"/>
</dbReference>
<organism evidence="4 5">
    <name type="scientific">Sulfurovum zhangzhouensis</name>
    <dbReference type="NCBI Taxonomy" id="3019067"/>
    <lineage>
        <taxon>Bacteria</taxon>
        <taxon>Pseudomonadati</taxon>
        <taxon>Campylobacterota</taxon>
        <taxon>Epsilonproteobacteria</taxon>
        <taxon>Campylobacterales</taxon>
        <taxon>Sulfurovaceae</taxon>
        <taxon>Sulfurovum</taxon>
    </lineage>
</organism>
<name>A0ABT7R0U8_9BACT</name>
<dbReference type="RefSeq" id="WP_289413871.1">
    <property type="nucleotide sequence ID" value="NZ_JAQIBD010000002.1"/>
</dbReference>
<protein>
    <submittedName>
        <fullName evidence="4">2-oxoglutarate synthase subunit alpha</fullName>
    </submittedName>
</protein>
<proteinExistence type="predicted"/>
<dbReference type="InterPro" id="IPR009014">
    <property type="entry name" value="Transketo_C/PFOR_II"/>
</dbReference>
<keyword evidence="1" id="KW-0560">Oxidoreductase</keyword>
<dbReference type="InterPro" id="IPR033412">
    <property type="entry name" value="PFOR_II"/>
</dbReference>
<feature type="domain" description="Pyruvate flavodoxin/ferredoxin oxidoreductase pyrimidine binding" evidence="2">
    <location>
        <begin position="18"/>
        <end position="251"/>
    </location>
</feature>
<dbReference type="Gene3D" id="3.40.50.970">
    <property type="match status" value="1"/>
</dbReference>